<dbReference type="PANTHER" id="PTHR14741">
    <property type="entry name" value="S-ADENOSYLMETHIONINE-DEPENDENT METHYLTRANSFERASE RELATED"/>
    <property type="match status" value="1"/>
</dbReference>
<dbReference type="CDD" id="cd02440">
    <property type="entry name" value="AdoMet_MTases"/>
    <property type="match status" value="1"/>
</dbReference>
<evidence type="ECO:0000256" key="1">
    <source>
        <dbReference type="ARBA" id="ARBA00018517"/>
    </source>
</evidence>
<dbReference type="OrthoDB" id="194443at2759"/>
<comment type="similarity">
    <text evidence="2">Belongs to the methyltransferase superfamily. Trimethylguanosine synthase family.</text>
</comment>
<dbReference type="Proteomes" id="UP000434172">
    <property type="component" value="Unassembled WGS sequence"/>
</dbReference>
<dbReference type="GO" id="GO:0071164">
    <property type="term" value="F:RNA cap trimethylguanosine synthase activity"/>
    <property type="evidence" value="ECO:0007669"/>
    <property type="project" value="TreeGrafter"/>
</dbReference>
<keyword evidence="9" id="KW-1185">Reference proteome</keyword>
<evidence type="ECO:0000256" key="3">
    <source>
        <dbReference type="ARBA" id="ARBA00047418"/>
    </source>
</evidence>
<comment type="catalytic activity">
    <reaction evidence="3">
        <text>a 5'-end (N(2),N(7)-dimethyl 5'-triphosphoguanosine)-ribonucleoside in snoRNA + S-adenosyl-L-methionine = a 5'-end (N(2),N(2),N(7)-trimethyl 5'-triphosphoguanosine)-ribonucleoside in snoRNA + S-adenosyl-L-homocysteine + H(+)</text>
        <dbReference type="Rhea" id="RHEA:78507"/>
        <dbReference type="Rhea" id="RHEA-COMP:19088"/>
        <dbReference type="Rhea" id="RHEA-COMP:19090"/>
        <dbReference type="ChEBI" id="CHEBI:15378"/>
        <dbReference type="ChEBI" id="CHEBI:57856"/>
        <dbReference type="ChEBI" id="CHEBI:59789"/>
        <dbReference type="ChEBI" id="CHEBI:167623"/>
        <dbReference type="ChEBI" id="CHEBI:172880"/>
    </reaction>
    <physiologicalReaction direction="left-to-right" evidence="3">
        <dbReference type="Rhea" id="RHEA:78508"/>
    </physiologicalReaction>
</comment>
<dbReference type="GO" id="GO:0005634">
    <property type="term" value="C:nucleus"/>
    <property type="evidence" value="ECO:0007669"/>
    <property type="project" value="TreeGrafter"/>
</dbReference>
<dbReference type="SUPFAM" id="SSF53335">
    <property type="entry name" value="S-adenosyl-L-methionine-dependent methyltransferases"/>
    <property type="match status" value="1"/>
</dbReference>
<accession>A0A8H3WVX2</accession>
<evidence type="ECO:0000256" key="4">
    <source>
        <dbReference type="ARBA" id="ARBA00048740"/>
    </source>
</evidence>
<evidence type="ECO:0000256" key="5">
    <source>
        <dbReference type="ARBA" id="ARBA00048763"/>
    </source>
</evidence>
<evidence type="ECO:0000313" key="9">
    <source>
        <dbReference type="Proteomes" id="UP000434172"/>
    </source>
</evidence>
<dbReference type="EMBL" id="WOWK01000001">
    <property type="protein sequence ID" value="KAF0332567.1"/>
    <property type="molecule type" value="Genomic_DNA"/>
</dbReference>
<dbReference type="Pfam" id="PF09445">
    <property type="entry name" value="Methyltransf_15"/>
    <property type="match status" value="1"/>
</dbReference>
<reference evidence="8 9" key="1">
    <citation type="submission" date="2019-12" db="EMBL/GenBank/DDBJ databases">
        <title>A genome sequence resource for the geographically widespread anthracnose pathogen Colletotrichum asianum.</title>
        <authorList>
            <person name="Meng Y."/>
        </authorList>
    </citation>
    <scope>NUCLEOTIDE SEQUENCE [LARGE SCALE GENOMIC DNA]</scope>
    <source>
        <strain evidence="8 9">ICMP 18580</strain>
    </source>
</reference>
<evidence type="ECO:0000313" key="8">
    <source>
        <dbReference type="EMBL" id="KAF0332567.1"/>
    </source>
</evidence>
<dbReference type="FunFam" id="3.40.50.150:FF:000270">
    <property type="entry name" value="RNA methylase family protein"/>
    <property type="match status" value="1"/>
</dbReference>
<dbReference type="InterPro" id="IPR029063">
    <property type="entry name" value="SAM-dependent_MTases_sf"/>
</dbReference>
<gene>
    <name evidence="8" type="ORF">GQ607_000583</name>
</gene>
<evidence type="ECO:0000256" key="2">
    <source>
        <dbReference type="ARBA" id="ARBA00025783"/>
    </source>
</evidence>
<dbReference type="Gene3D" id="3.40.50.150">
    <property type="entry name" value="Vaccinia Virus protein VP39"/>
    <property type="match status" value="1"/>
</dbReference>
<evidence type="ECO:0000256" key="7">
    <source>
        <dbReference type="ARBA" id="ARBA00049790"/>
    </source>
</evidence>
<comment type="catalytic activity">
    <reaction evidence="4">
        <text>a 5'-end (N(7)-methyl 5'-triphosphoguanosine)-ribonucleoside in snoRNA + S-adenosyl-L-methionine = a 5'-end (N(2),N(7)-dimethyl 5'-triphosphoguanosine)-ribonucleoside in snoRNA + S-adenosyl-L-homocysteine + H(+)</text>
        <dbReference type="Rhea" id="RHEA:78475"/>
        <dbReference type="Rhea" id="RHEA-COMP:19086"/>
        <dbReference type="Rhea" id="RHEA-COMP:19088"/>
        <dbReference type="ChEBI" id="CHEBI:15378"/>
        <dbReference type="ChEBI" id="CHEBI:57856"/>
        <dbReference type="ChEBI" id="CHEBI:59789"/>
        <dbReference type="ChEBI" id="CHEBI:156461"/>
        <dbReference type="ChEBI" id="CHEBI:172880"/>
    </reaction>
    <physiologicalReaction direction="left-to-right" evidence="4">
        <dbReference type="Rhea" id="RHEA:78476"/>
    </physiologicalReaction>
</comment>
<organism evidence="8 9">
    <name type="scientific">Colletotrichum asianum</name>
    <dbReference type="NCBI Taxonomy" id="702518"/>
    <lineage>
        <taxon>Eukaryota</taxon>
        <taxon>Fungi</taxon>
        <taxon>Dikarya</taxon>
        <taxon>Ascomycota</taxon>
        <taxon>Pezizomycotina</taxon>
        <taxon>Sordariomycetes</taxon>
        <taxon>Hypocreomycetidae</taxon>
        <taxon>Glomerellales</taxon>
        <taxon>Glomerellaceae</taxon>
        <taxon>Colletotrichum</taxon>
        <taxon>Colletotrichum gloeosporioides species complex</taxon>
    </lineage>
</organism>
<dbReference type="PANTHER" id="PTHR14741:SF32">
    <property type="entry name" value="TRIMETHYLGUANOSINE SYNTHASE"/>
    <property type="match status" value="1"/>
</dbReference>
<protein>
    <recommendedName>
        <fullName evidence="1">Trimethylguanosine synthase</fullName>
    </recommendedName>
    <alternativeName>
        <fullName evidence="7">Cap-specific guanine-N(2) methyltransferase</fullName>
    </alternativeName>
</protein>
<evidence type="ECO:0000256" key="6">
    <source>
        <dbReference type="ARBA" id="ARBA00049075"/>
    </source>
</evidence>
<dbReference type="InterPro" id="IPR019012">
    <property type="entry name" value="RNA_cap_Gua-N2-MeTrfase"/>
</dbReference>
<keyword evidence="8" id="KW-0808">Transferase</keyword>
<comment type="catalytic activity">
    <reaction evidence="5">
        <text>a 5'-end (N(2),N(7)-dimethyl 5'-triphosphoguanosine)-ribonucleoside in snRNA + S-adenosyl-L-methionine = a 5'-end (N(2),N(2),N(7)-trimethyl 5'-triphosphoguanosine)-ribonucleoside in snRNA + S-adenosyl-L-homocysteine + H(+)</text>
        <dbReference type="Rhea" id="RHEA:78479"/>
        <dbReference type="Rhea" id="RHEA-COMP:19087"/>
        <dbReference type="Rhea" id="RHEA-COMP:19089"/>
        <dbReference type="ChEBI" id="CHEBI:15378"/>
        <dbReference type="ChEBI" id="CHEBI:57856"/>
        <dbReference type="ChEBI" id="CHEBI:59789"/>
        <dbReference type="ChEBI" id="CHEBI:167623"/>
        <dbReference type="ChEBI" id="CHEBI:172880"/>
    </reaction>
    <physiologicalReaction direction="left-to-right" evidence="5">
        <dbReference type="Rhea" id="RHEA:78480"/>
    </physiologicalReaction>
</comment>
<comment type="caution">
    <text evidence="8">The sequence shown here is derived from an EMBL/GenBank/DDBJ whole genome shotgun (WGS) entry which is preliminary data.</text>
</comment>
<dbReference type="AlphaFoldDB" id="A0A8H3WVX2"/>
<name>A0A8H3WVX2_9PEZI</name>
<comment type="catalytic activity">
    <reaction evidence="6">
        <text>a 5'-end (N(7)-methyl 5'-triphosphoguanosine)-ribonucleoside in snRNA + S-adenosyl-L-methionine = a 5'-end (N(2),N(7)-dimethyl 5'-triphosphoguanosine)-ribonucleoside in snRNA + S-adenosyl-L-homocysteine + H(+)</text>
        <dbReference type="Rhea" id="RHEA:78471"/>
        <dbReference type="Rhea" id="RHEA-COMP:19085"/>
        <dbReference type="Rhea" id="RHEA-COMP:19087"/>
        <dbReference type="ChEBI" id="CHEBI:15378"/>
        <dbReference type="ChEBI" id="CHEBI:57856"/>
        <dbReference type="ChEBI" id="CHEBI:59789"/>
        <dbReference type="ChEBI" id="CHEBI:156461"/>
        <dbReference type="ChEBI" id="CHEBI:172880"/>
    </reaction>
    <physiologicalReaction direction="left-to-right" evidence="6">
        <dbReference type="Rhea" id="RHEA:78472"/>
    </physiologicalReaction>
</comment>
<sequence>MKAAARLPLTDECHHYESKAEVPWDLQKYFSQRRSIFSWYDDGVYLTNDAWFGVTPEPVANAVANDMSYTDPSKRFLVDIFGGAGGNTIAFAASGRWDRVISIERDAATLACAQHNAELYEVADYITWVHGDCFEFLDKLKTDPAGALAEELRVPLEETVVFASPPWGGPGYRSAEVFDLSKMEPYDLEQLHEACMPMDHALFLPRTSDLRQIAKLTPDGEKLEVVQYCMEGASKAMVAYVPGAFKSPSQSWKI</sequence>
<keyword evidence="8" id="KW-0489">Methyltransferase</keyword>
<proteinExistence type="inferred from homology"/>